<proteinExistence type="predicted"/>
<feature type="transmembrane region" description="Helical" evidence="1">
    <location>
        <begin position="74"/>
        <end position="100"/>
    </location>
</feature>
<dbReference type="Proteomes" id="UP000228758">
    <property type="component" value="Unassembled WGS sequence"/>
</dbReference>
<keyword evidence="1" id="KW-0812">Transmembrane</keyword>
<accession>A0A2M9CHI0</accession>
<organism evidence="2 3">
    <name type="scientific">Diaminobutyricimonas aerilata</name>
    <dbReference type="NCBI Taxonomy" id="1162967"/>
    <lineage>
        <taxon>Bacteria</taxon>
        <taxon>Bacillati</taxon>
        <taxon>Actinomycetota</taxon>
        <taxon>Actinomycetes</taxon>
        <taxon>Micrococcales</taxon>
        <taxon>Microbacteriaceae</taxon>
        <taxon>Diaminobutyricimonas</taxon>
    </lineage>
</organism>
<dbReference type="AlphaFoldDB" id="A0A2M9CHI0"/>
<dbReference type="EMBL" id="PGFF01000001">
    <property type="protein sequence ID" value="PJJ71347.1"/>
    <property type="molecule type" value="Genomic_DNA"/>
</dbReference>
<name>A0A2M9CHI0_9MICO</name>
<reference evidence="2 3" key="1">
    <citation type="submission" date="2017-11" db="EMBL/GenBank/DDBJ databases">
        <title>Genomic Encyclopedia of Archaeal and Bacterial Type Strains, Phase II (KMG-II): From Individual Species to Whole Genera.</title>
        <authorList>
            <person name="Goeker M."/>
        </authorList>
    </citation>
    <scope>NUCLEOTIDE SEQUENCE [LARGE SCALE GENOMIC DNA]</scope>
    <source>
        <strain evidence="2 3">DSM 27393</strain>
    </source>
</reference>
<comment type="caution">
    <text evidence="2">The sequence shown here is derived from an EMBL/GenBank/DDBJ whole genome shotgun (WGS) entry which is preliminary data.</text>
</comment>
<evidence type="ECO:0000313" key="2">
    <source>
        <dbReference type="EMBL" id="PJJ71347.1"/>
    </source>
</evidence>
<evidence type="ECO:0000256" key="1">
    <source>
        <dbReference type="SAM" id="Phobius"/>
    </source>
</evidence>
<keyword evidence="1" id="KW-1133">Transmembrane helix</keyword>
<feature type="transmembrane region" description="Helical" evidence="1">
    <location>
        <begin position="21"/>
        <end position="40"/>
    </location>
</feature>
<keyword evidence="3" id="KW-1185">Reference proteome</keyword>
<keyword evidence="1" id="KW-0472">Membrane</keyword>
<gene>
    <name evidence="2" type="ORF">CLV46_0892</name>
</gene>
<feature type="transmembrane region" description="Helical" evidence="1">
    <location>
        <begin position="147"/>
        <end position="164"/>
    </location>
</feature>
<feature type="transmembrane region" description="Helical" evidence="1">
    <location>
        <begin position="107"/>
        <end position="127"/>
    </location>
</feature>
<protein>
    <submittedName>
        <fullName evidence="2">Uncharacterized protein</fullName>
    </submittedName>
</protein>
<sequence length="216" mass="22376">MAGMVSRVNRASLTGVRLRRNLMLAAIIIGFVLSLLWSWAPPMIMLREELHVGCSLLSMGDEPGEYYCGDGIGYLLPVFSLLGVSLVACFIAAAITLMAASDRARPTLNLIALAPAFFIAGGTWVAAHNTWPKDNVVEHWLETMGAAATWLLATVVFAIVAAFVSPRAAALCSFAAAASAIAAAATQPGITVAAATSAGILIAAAVGRPPTAVPTR</sequence>
<evidence type="ECO:0000313" key="3">
    <source>
        <dbReference type="Proteomes" id="UP000228758"/>
    </source>
</evidence>